<evidence type="ECO:0000256" key="3">
    <source>
        <dbReference type="ARBA" id="ARBA00023163"/>
    </source>
</evidence>
<dbReference type="PANTHER" id="PTHR30136:SF24">
    <property type="entry name" value="HTH-TYPE TRANSCRIPTIONAL REPRESSOR ALLR"/>
    <property type="match status" value="1"/>
</dbReference>
<reference evidence="7" key="1">
    <citation type="submission" date="2020-05" db="EMBL/GenBank/DDBJ databases">
        <authorList>
            <person name="Chiriac C."/>
            <person name="Salcher M."/>
            <person name="Ghai R."/>
            <person name="Kavagutti S V."/>
        </authorList>
    </citation>
    <scope>NUCLEOTIDE SEQUENCE</scope>
</reference>
<evidence type="ECO:0000313" key="6">
    <source>
        <dbReference type="EMBL" id="CAB4620940.1"/>
    </source>
</evidence>
<name>A0A6J7HD22_9ZZZZ</name>
<organism evidence="7">
    <name type="scientific">freshwater metagenome</name>
    <dbReference type="NCBI Taxonomy" id="449393"/>
    <lineage>
        <taxon>unclassified sequences</taxon>
        <taxon>metagenomes</taxon>
        <taxon>ecological metagenomes</taxon>
    </lineage>
</organism>
<accession>A0A6J7HD22</accession>
<dbReference type="PANTHER" id="PTHR30136">
    <property type="entry name" value="HELIX-TURN-HELIX TRANSCRIPTIONAL REGULATOR, ICLR FAMILY"/>
    <property type="match status" value="1"/>
</dbReference>
<dbReference type="AlphaFoldDB" id="A0A6J7HD22"/>
<dbReference type="InterPro" id="IPR011991">
    <property type="entry name" value="ArsR-like_HTH"/>
</dbReference>
<dbReference type="InterPro" id="IPR005471">
    <property type="entry name" value="Tscrpt_reg_IclR_N"/>
</dbReference>
<sequence>MSIAALQLSDTPMSSDLGNKSVMGRGLFIMETLSHSSNGMSYAEISRATTLPKSTVHRIVGQLIDLGLVARSRGGFILGLRVFEWGSKAGGNVPLRQAAMPQLVALSNEFGETVHLGVLDGNDVVYLEKLEPNTGVKCPTQVGDRLRAHKTALGKTMLAFKQGNGQKDSPFSIEREETFRGLCCIASPILDRRLRPVGAISISVPADRFTVEKFAPQVRLAAEKTARQLLGTTRQEQH</sequence>
<evidence type="ECO:0000259" key="4">
    <source>
        <dbReference type="PROSITE" id="PS51077"/>
    </source>
</evidence>
<dbReference type="Gene3D" id="1.10.10.10">
    <property type="entry name" value="Winged helix-like DNA-binding domain superfamily/Winged helix DNA-binding domain"/>
    <property type="match status" value="1"/>
</dbReference>
<proteinExistence type="predicted"/>
<dbReference type="Pfam" id="PF09339">
    <property type="entry name" value="HTH_IclR"/>
    <property type="match status" value="1"/>
</dbReference>
<dbReference type="GO" id="GO:0003677">
    <property type="term" value="F:DNA binding"/>
    <property type="evidence" value="ECO:0007669"/>
    <property type="project" value="UniProtKB-KW"/>
</dbReference>
<keyword evidence="3" id="KW-0804">Transcription</keyword>
<evidence type="ECO:0000259" key="5">
    <source>
        <dbReference type="PROSITE" id="PS51078"/>
    </source>
</evidence>
<protein>
    <submittedName>
        <fullName evidence="7">Unannotated protein</fullName>
    </submittedName>
</protein>
<dbReference type="PROSITE" id="PS51078">
    <property type="entry name" value="ICLR_ED"/>
    <property type="match status" value="1"/>
</dbReference>
<gene>
    <name evidence="6" type="ORF">UFOPK1908_00781</name>
    <name evidence="7" type="ORF">UFOPK3576_01326</name>
</gene>
<dbReference type="SMART" id="SM00346">
    <property type="entry name" value="HTH_ICLR"/>
    <property type="match status" value="1"/>
</dbReference>
<dbReference type="InterPro" id="IPR029016">
    <property type="entry name" value="GAF-like_dom_sf"/>
</dbReference>
<feature type="domain" description="IclR-ED" evidence="5">
    <location>
        <begin position="81"/>
        <end position="231"/>
    </location>
</feature>
<dbReference type="PROSITE" id="PS51077">
    <property type="entry name" value="HTH_ICLR"/>
    <property type="match status" value="1"/>
</dbReference>
<keyword evidence="1" id="KW-0805">Transcription regulation</keyword>
<dbReference type="Pfam" id="PF01614">
    <property type="entry name" value="IclR_C"/>
    <property type="match status" value="2"/>
</dbReference>
<dbReference type="InterPro" id="IPR014757">
    <property type="entry name" value="Tscrpt_reg_IclR_C"/>
</dbReference>
<dbReference type="SUPFAM" id="SSF46785">
    <property type="entry name" value="Winged helix' DNA-binding domain"/>
    <property type="match status" value="1"/>
</dbReference>
<evidence type="ECO:0000313" key="7">
    <source>
        <dbReference type="EMBL" id="CAB4914210.1"/>
    </source>
</evidence>
<evidence type="ECO:0000256" key="1">
    <source>
        <dbReference type="ARBA" id="ARBA00023015"/>
    </source>
</evidence>
<feature type="domain" description="HTH iclR-type" evidence="4">
    <location>
        <begin position="20"/>
        <end position="80"/>
    </location>
</feature>
<dbReference type="GO" id="GO:0003700">
    <property type="term" value="F:DNA-binding transcription factor activity"/>
    <property type="evidence" value="ECO:0007669"/>
    <property type="project" value="TreeGrafter"/>
</dbReference>
<dbReference type="SUPFAM" id="SSF55781">
    <property type="entry name" value="GAF domain-like"/>
    <property type="match status" value="1"/>
</dbReference>
<dbReference type="CDD" id="cd00090">
    <property type="entry name" value="HTH_ARSR"/>
    <property type="match status" value="1"/>
</dbReference>
<evidence type="ECO:0000256" key="2">
    <source>
        <dbReference type="ARBA" id="ARBA00023125"/>
    </source>
</evidence>
<dbReference type="InterPro" id="IPR036388">
    <property type="entry name" value="WH-like_DNA-bd_sf"/>
</dbReference>
<dbReference type="InterPro" id="IPR050707">
    <property type="entry name" value="HTH_MetabolicPath_Reg"/>
</dbReference>
<dbReference type="InterPro" id="IPR036390">
    <property type="entry name" value="WH_DNA-bd_sf"/>
</dbReference>
<dbReference type="Gene3D" id="3.30.450.40">
    <property type="match status" value="2"/>
</dbReference>
<dbReference type="GO" id="GO:0045892">
    <property type="term" value="P:negative regulation of DNA-templated transcription"/>
    <property type="evidence" value="ECO:0007669"/>
    <property type="project" value="TreeGrafter"/>
</dbReference>
<dbReference type="EMBL" id="CAFBMO010000066">
    <property type="protein sequence ID" value="CAB4914210.1"/>
    <property type="molecule type" value="Genomic_DNA"/>
</dbReference>
<keyword evidence="2" id="KW-0238">DNA-binding</keyword>
<dbReference type="EMBL" id="CAEZVB010000030">
    <property type="protein sequence ID" value="CAB4620940.1"/>
    <property type="molecule type" value="Genomic_DNA"/>
</dbReference>